<comment type="caution">
    <text evidence="2">The sequence shown here is derived from an EMBL/GenBank/DDBJ whole genome shotgun (WGS) entry which is preliminary data.</text>
</comment>
<name>A0ABQ2ITJ9_9PSEU</name>
<organism evidence="2 3">
    <name type="scientific">Lentzea pudingi</name>
    <dbReference type="NCBI Taxonomy" id="1789439"/>
    <lineage>
        <taxon>Bacteria</taxon>
        <taxon>Bacillati</taxon>
        <taxon>Actinomycetota</taxon>
        <taxon>Actinomycetes</taxon>
        <taxon>Pseudonocardiales</taxon>
        <taxon>Pseudonocardiaceae</taxon>
        <taxon>Lentzea</taxon>
    </lineage>
</organism>
<gene>
    <name evidence="2" type="ORF">GCM10011609_87670</name>
</gene>
<evidence type="ECO:0000313" key="3">
    <source>
        <dbReference type="Proteomes" id="UP000597656"/>
    </source>
</evidence>
<proteinExistence type="predicted"/>
<dbReference type="Pfam" id="PF20282">
    <property type="entry name" value="CTD6"/>
    <property type="match status" value="1"/>
</dbReference>
<sequence>MVRAEASVLGWPSQALRVFAREAVPYATYEAIEDDLYEAVVDVHDREYDLGYDRLSAVLETAGNHRPNPGNILAPYVTGRDCKGLCHQLAHDKKLTWCKEGAG</sequence>
<dbReference type="EMBL" id="BMNC01000035">
    <property type="protein sequence ID" value="GGN30122.1"/>
    <property type="molecule type" value="Genomic_DNA"/>
</dbReference>
<keyword evidence="3" id="KW-1185">Reference proteome</keyword>
<accession>A0ABQ2ITJ9</accession>
<protein>
    <recommendedName>
        <fullName evidence="1">ABC-three component systems C-terminal domain-containing protein</fullName>
    </recommendedName>
</protein>
<feature type="domain" description="ABC-three component systems C-terminal" evidence="1">
    <location>
        <begin position="13"/>
        <end position="97"/>
    </location>
</feature>
<evidence type="ECO:0000313" key="2">
    <source>
        <dbReference type="EMBL" id="GGN30122.1"/>
    </source>
</evidence>
<dbReference type="InterPro" id="IPR046914">
    <property type="entry name" value="ABC-3C_CTD6"/>
</dbReference>
<dbReference type="Proteomes" id="UP000597656">
    <property type="component" value="Unassembled WGS sequence"/>
</dbReference>
<evidence type="ECO:0000259" key="1">
    <source>
        <dbReference type="Pfam" id="PF20282"/>
    </source>
</evidence>
<dbReference type="RefSeq" id="WP_189160750.1">
    <property type="nucleotide sequence ID" value="NZ_BMNC01000035.1"/>
</dbReference>
<reference evidence="3" key="1">
    <citation type="journal article" date="2019" name="Int. J. Syst. Evol. Microbiol.">
        <title>The Global Catalogue of Microorganisms (GCM) 10K type strain sequencing project: providing services to taxonomists for standard genome sequencing and annotation.</title>
        <authorList>
            <consortium name="The Broad Institute Genomics Platform"/>
            <consortium name="The Broad Institute Genome Sequencing Center for Infectious Disease"/>
            <person name="Wu L."/>
            <person name="Ma J."/>
        </authorList>
    </citation>
    <scope>NUCLEOTIDE SEQUENCE [LARGE SCALE GENOMIC DNA]</scope>
    <source>
        <strain evidence="3">CGMCC 4.7319</strain>
    </source>
</reference>